<evidence type="ECO:0000313" key="3">
    <source>
        <dbReference type="EMBL" id="TWJ19844.1"/>
    </source>
</evidence>
<gene>
    <name evidence="3" type="ORF">JN12_01333</name>
</gene>
<comment type="caution">
    <text evidence="3">The sequence shown here is derived from an EMBL/GenBank/DDBJ whole genome shotgun (WGS) entry which is preliminary data.</text>
</comment>
<dbReference type="Proteomes" id="UP000319449">
    <property type="component" value="Unassembled WGS sequence"/>
</dbReference>
<dbReference type="Pfam" id="PF03602">
    <property type="entry name" value="Cons_hypoth95"/>
    <property type="match status" value="1"/>
</dbReference>
<dbReference type="Gene3D" id="3.40.50.150">
    <property type="entry name" value="Vaccinia Virus protein VP39"/>
    <property type="match status" value="1"/>
</dbReference>
<organism evidence="3 4">
    <name type="scientific">Geobacter argillaceus</name>
    <dbReference type="NCBI Taxonomy" id="345631"/>
    <lineage>
        <taxon>Bacteria</taxon>
        <taxon>Pseudomonadati</taxon>
        <taxon>Thermodesulfobacteriota</taxon>
        <taxon>Desulfuromonadia</taxon>
        <taxon>Geobacterales</taxon>
        <taxon>Geobacteraceae</taxon>
        <taxon>Geobacter</taxon>
    </lineage>
</organism>
<dbReference type="InterPro" id="IPR029063">
    <property type="entry name" value="SAM-dependent_MTases_sf"/>
</dbReference>
<protein>
    <submittedName>
        <fullName evidence="3">16S rRNA (Guanine(966)-N(2))-methyltransferase RsmD</fullName>
    </submittedName>
</protein>
<dbReference type="AlphaFoldDB" id="A0A562VQ27"/>
<dbReference type="EMBL" id="VLLN01000006">
    <property type="protein sequence ID" value="TWJ19844.1"/>
    <property type="molecule type" value="Genomic_DNA"/>
</dbReference>
<name>A0A562VQ27_9BACT</name>
<dbReference type="NCBIfam" id="TIGR00095">
    <property type="entry name" value="16S rRNA (guanine(966)-N(2))-methyltransferase RsmD"/>
    <property type="match status" value="1"/>
</dbReference>
<dbReference type="InterPro" id="IPR004398">
    <property type="entry name" value="RNA_MeTrfase_RsmD"/>
</dbReference>
<dbReference type="GO" id="GO:0031167">
    <property type="term" value="P:rRNA methylation"/>
    <property type="evidence" value="ECO:0007669"/>
    <property type="project" value="InterPro"/>
</dbReference>
<dbReference type="CDD" id="cd02440">
    <property type="entry name" value="AdoMet_MTases"/>
    <property type="match status" value="1"/>
</dbReference>
<keyword evidence="1 3" id="KW-0489">Methyltransferase</keyword>
<dbReference type="PROSITE" id="PS00092">
    <property type="entry name" value="N6_MTASE"/>
    <property type="match status" value="1"/>
</dbReference>
<evidence type="ECO:0000313" key="4">
    <source>
        <dbReference type="Proteomes" id="UP000319449"/>
    </source>
</evidence>
<accession>A0A562VQ27</accession>
<dbReference type="PANTHER" id="PTHR43542:SF1">
    <property type="entry name" value="METHYLTRANSFERASE"/>
    <property type="match status" value="1"/>
</dbReference>
<evidence type="ECO:0000256" key="1">
    <source>
        <dbReference type="ARBA" id="ARBA00022603"/>
    </source>
</evidence>
<keyword evidence="2 3" id="KW-0808">Transferase</keyword>
<keyword evidence="4" id="KW-1185">Reference proteome</keyword>
<dbReference type="InterPro" id="IPR002052">
    <property type="entry name" value="DNA_methylase_N6_adenine_CS"/>
</dbReference>
<dbReference type="GO" id="GO:0003676">
    <property type="term" value="F:nucleic acid binding"/>
    <property type="evidence" value="ECO:0007669"/>
    <property type="project" value="InterPro"/>
</dbReference>
<dbReference type="GO" id="GO:0008168">
    <property type="term" value="F:methyltransferase activity"/>
    <property type="evidence" value="ECO:0007669"/>
    <property type="project" value="UniProtKB-KW"/>
</dbReference>
<reference evidence="3 4" key="1">
    <citation type="submission" date="2019-07" db="EMBL/GenBank/DDBJ databases">
        <title>Genomic Encyclopedia of Archaeal and Bacterial Type Strains, Phase II (KMG-II): from individual species to whole genera.</title>
        <authorList>
            <person name="Goeker M."/>
        </authorList>
    </citation>
    <scope>NUCLEOTIDE SEQUENCE [LARGE SCALE GENOMIC DNA]</scope>
    <source>
        <strain evidence="3 4">ATCC BAA-1139</strain>
    </source>
</reference>
<evidence type="ECO:0000256" key="2">
    <source>
        <dbReference type="ARBA" id="ARBA00022679"/>
    </source>
</evidence>
<dbReference type="PANTHER" id="PTHR43542">
    <property type="entry name" value="METHYLTRANSFERASE"/>
    <property type="match status" value="1"/>
</dbReference>
<sequence length="188" mass="20181">MIAGTARGRHLVTPKDNTVRPTADRVREALFSILTSRRENLAGCRVLDLFAGTGALGIEALSRGAADAVFVDSRHSSLQLVEKNLALTGLAANSRTVAMDARQALALLARQGARFDLVFCDPPYRDLELRDQVLASLGSSELLAADAIVIMEGAARDQVPETVGLLHRDDSRIYGDTAITFFTLSTGE</sequence>
<proteinExistence type="predicted"/>
<dbReference type="SUPFAM" id="SSF53335">
    <property type="entry name" value="S-adenosyl-L-methionine-dependent methyltransferases"/>
    <property type="match status" value="1"/>
</dbReference>
<dbReference type="PIRSF" id="PIRSF004553">
    <property type="entry name" value="CHP00095"/>
    <property type="match status" value="1"/>
</dbReference>